<evidence type="ECO:0000313" key="4">
    <source>
        <dbReference type="Proteomes" id="UP000323067"/>
    </source>
</evidence>
<proteinExistence type="predicted"/>
<protein>
    <submittedName>
        <fullName evidence="3">Soluble quino glucose sorbosone dehydrogenase</fullName>
    </submittedName>
</protein>
<gene>
    <name evidence="3" type="ORF">A9K55_009133</name>
</gene>
<dbReference type="VEuPathDB" id="FungiDB:A9K55_009133"/>
<evidence type="ECO:0000259" key="2">
    <source>
        <dbReference type="Pfam" id="PF22807"/>
    </source>
</evidence>
<dbReference type="Proteomes" id="UP000323067">
    <property type="component" value="Chromosome vii"/>
</dbReference>
<dbReference type="Pfam" id="PF22807">
    <property type="entry name" value="TrAA12"/>
    <property type="match status" value="1"/>
</dbReference>
<dbReference type="InterPro" id="IPR054539">
    <property type="entry name" value="Beta-prop_PDH"/>
</dbReference>
<reference evidence="3 4" key="1">
    <citation type="journal article" date="2017" name="BMC Genomics">
        <title>Chromosome level assembly and secondary metabolite potential of the parasitic fungus Cordyceps militaris.</title>
        <authorList>
            <person name="Kramer G.J."/>
            <person name="Nodwell J.R."/>
        </authorList>
    </citation>
    <scope>NUCLEOTIDE SEQUENCE [LARGE SCALE GENOMIC DNA]</scope>
    <source>
        <strain evidence="3 4">ATCC 34164</strain>
    </source>
</reference>
<feature type="domain" description="Pyrroloquinoline quinone-dependent pyranose dehydrogenase beta-propeller" evidence="2">
    <location>
        <begin position="34"/>
        <end position="427"/>
    </location>
</feature>
<dbReference type="OrthoDB" id="507128at2759"/>
<dbReference type="Gene3D" id="2.120.10.30">
    <property type="entry name" value="TolB, C-terminal domain"/>
    <property type="match status" value="1"/>
</dbReference>
<dbReference type="AlphaFoldDB" id="A0A2H4SGC0"/>
<accession>A0A2H4SGC0</accession>
<keyword evidence="1" id="KW-0732">Signal</keyword>
<evidence type="ECO:0000256" key="1">
    <source>
        <dbReference type="SAM" id="SignalP"/>
    </source>
</evidence>
<feature type="signal peptide" evidence="1">
    <location>
        <begin position="1"/>
        <end position="20"/>
    </location>
</feature>
<organism evidence="3 4">
    <name type="scientific">Cordyceps militaris</name>
    <name type="common">Caterpillar fungus</name>
    <name type="synonym">Clavaria militaris</name>
    <dbReference type="NCBI Taxonomy" id="73501"/>
    <lineage>
        <taxon>Eukaryota</taxon>
        <taxon>Fungi</taxon>
        <taxon>Dikarya</taxon>
        <taxon>Ascomycota</taxon>
        <taxon>Pezizomycotina</taxon>
        <taxon>Sordariomycetes</taxon>
        <taxon>Hypocreomycetidae</taxon>
        <taxon>Hypocreales</taxon>
        <taxon>Cordycipitaceae</taxon>
        <taxon>Cordyceps</taxon>
    </lineage>
</organism>
<dbReference type="InterPro" id="IPR011042">
    <property type="entry name" value="6-blade_b-propeller_TolB-like"/>
</dbReference>
<feature type="chain" id="PRO_5014152274" evidence="1">
    <location>
        <begin position="21"/>
        <end position="459"/>
    </location>
</feature>
<dbReference type="EMBL" id="CP023324">
    <property type="protein sequence ID" value="ATY62143.1"/>
    <property type="molecule type" value="Genomic_DNA"/>
</dbReference>
<dbReference type="SUPFAM" id="SSF50952">
    <property type="entry name" value="Soluble quinoprotein glucose dehydrogenase"/>
    <property type="match status" value="1"/>
</dbReference>
<dbReference type="VEuPathDB" id="FungiDB:CCM_08888"/>
<sequence length="459" mass="48490">MTLLQSLVVALAALAQTTAAASACPGPAPASNPQSADGVAFKVLQNGLARPRGVVMDAEGNLLVVEAQGKGVTRVVLDDAAGLDVCVSSSAQLIDDDTLNHGIALSGDGKTLFVSSETDTYAYPYDAGKGTVGTARHIIQGMAQTDHVSRTLLVPRHNPDLLLVSRGSNDNVDKETADIASGRSQLRSFKIADLVKDGAEAVDYTAGEVLGWGLRNSVGVADDPTNGHIWTVENSLDNMKRKGDDIHNSNPGEELNFHGLPNDTTSAQYGRNYGYPGCVAIYDPSIVRDFTAQGGPKVGLQMTGDHISGYTDDWCRANATAPRLTFGSHLAPLDIKFLSDGSAALISFHGSWNRQPPNGYRLSRVSFADGQPVAKADSDDAEEKLLWNADNAACPGSCFRPTGLWLDDKGRTFMTSDSSGELFVVTGASSNGPKAKVNGGDKTSGAERSMRKQFGGFLW</sequence>
<name>A0A2H4SGC0_CORMI</name>
<dbReference type="InterPro" id="IPR011041">
    <property type="entry name" value="Quinoprot_gluc/sorb_DH_b-prop"/>
</dbReference>
<evidence type="ECO:0000313" key="3">
    <source>
        <dbReference type="EMBL" id="ATY62143.1"/>
    </source>
</evidence>